<dbReference type="InterPro" id="IPR012337">
    <property type="entry name" value="RNaseH-like_sf"/>
</dbReference>
<keyword evidence="1" id="KW-0540">Nuclease</keyword>
<dbReference type="PANTHER" id="PTHR30231:SF4">
    <property type="entry name" value="PROTEIN NEN2"/>
    <property type="match status" value="1"/>
</dbReference>
<dbReference type="SMART" id="SM00479">
    <property type="entry name" value="EXOIII"/>
    <property type="match status" value="1"/>
</dbReference>
<comment type="caution">
    <text evidence="5">The sequence shown here is derived from an EMBL/GenBank/DDBJ whole genome shotgun (WGS) entry which is preliminary data.</text>
</comment>
<evidence type="ECO:0000256" key="2">
    <source>
        <dbReference type="ARBA" id="ARBA00022801"/>
    </source>
</evidence>
<dbReference type="GO" id="GO:0006260">
    <property type="term" value="P:DNA replication"/>
    <property type="evidence" value="ECO:0007669"/>
    <property type="project" value="InterPro"/>
</dbReference>
<dbReference type="InterPro" id="IPR006054">
    <property type="entry name" value="DnaQ"/>
</dbReference>
<keyword evidence="6" id="KW-1185">Reference proteome</keyword>
<keyword evidence="2" id="KW-0378">Hydrolase</keyword>
<name>A0A401UTY5_9CLOT</name>
<dbReference type="EMBL" id="BHYK01000045">
    <property type="protein sequence ID" value="GCD12918.1"/>
    <property type="molecule type" value="Genomic_DNA"/>
</dbReference>
<protein>
    <recommendedName>
        <fullName evidence="4">Exonuclease domain-containing protein</fullName>
    </recommendedName>
</protein>
<dbReference type="Pfam" id="PF00929">
    <property type="entry name" value="RNase_T"/>
    <property type="match status" value="1"/>
</dbReference>
<evidence type="ECO:0000256" key="1">
    <source>
        <dbReference type="ARBA" id="ARBA00022722"/>
    </source>
</evidence>
<accession>A0A401UTY5</accession>
<evidence type="ECO:0000313" key="5">
    <source>
        <dbReference type="EMBL" id="GCD12918.1"/>
    </source>
</evidence>
<sequence>MIVNGITQGEEFVVFDFETTGLSKDSNEIIEIGAVKVVNGKRIDIFSTLVKPRVRISNQIIGLTGITNEMVENSPSIEEVLPKFLKFIGNYDLIAHNAPFDVRFLKANCDRLDYAEPMNTVYDTLKLSKVYFKGMKERGLSYKLMVLADYLKIEYTVCHRAVDDALITVSLYERILAEMGK</sequence>
<dbReference type="OrthoDB" id="9813328at2"/>
<keyword evidence="3" id="KW-0269">Exonuclease</keyword>
<dbReference type="SUPFAM" id="SSF53098">
    <property type="entry name" value="Ribonuclease H-like"/>
    <property type="match status" value="1"/>
</dbReference>
<dbReference type="Gene3D" id="3.30.420.10">
    <property type="entry name" value="Ribonuclease H-like superfamily/Ribonuclease H"/>
    <property type="match status" value="1"/>
</dbReference>
<reference evidence="5 6" key="1">
    <citation type="submission" date="2018-11" db="EMBL/GenBank/DDBJ databases">
        <title>Genome sequencing and assembly of Clostridium tagluense strain A121.</title>
        <authorList>
            <person name="Murakami T."/>
            <person name="Segawa T."/>
            <person name="Shcherbakova V.A."/>
            <person name="Mori H."/>
            <person name="Yoshimura Y."/>
        </authorList>
    </citation>
    <scope>NUCLEOTIDE SEQUENCE [LARGE SCALE GENOMIC DNA]</scope>
    <source>
        <strain evidence="5 6">A121</strain>
    </source>
</reference>
<dbReference type="RefSeq" id="WP_125005988.1">
    <property type="nucleotide sequence ID" value="NZ_BHYK01000045.1"/>
</dbReference>
<dbReference type="PANTHER" id="PTHR30231">
    <property type="entry name" value="DNA POLYMERASE III SUBUNIT EPSILON"/>
    <property type="match status" value="1"/>
</dbReference>
<proteinExistence type="predicted"/>
<dbReference type="AlphaFoldDB" id="A0A401UTY5"/>
<dbReference type="GO" id="GO:0003887">
    <property type="term" value="F:DNA-directed DNA polymerase activity"/>
    <property type="evidence" value="ECO:0007669"/>
    <property type="project" value="InterPro"/>
</dbReference>
<dbReference type="GO" id="GO:0008408">
    <property type="term" value="F:3'-5' exonuclease activity"/>
    <property type="evidence" value="ECO:0007669"/>
    <property type="project" value="TreeGrafter"/>
</dbReference>
<dbReference type="FunFam" id="3.30.420.10:FF:000045">
    <property type="entry name" value="3'-5' exonuclease DinG"/>
    <property type="match status" value="1"/>
</dbReference>
<evidence type="ECO:0000259" key="4">
    <source>
        <dbReference type="SMART" id="SM00479"/>
    </source>
</evidence>
<dbReference type="InterPro" id="IPR013520">
    <property type="entry name" value="Ribonucl_H"/>
</dbReference>
<feature type="domain" description="Exonuclease" evidence="4">
    <location>
        <begin position="11"/>
        <end position="181"/>
    </location>
</feature>
<dbReference type="InterPro" id="IPR036397">
    <property type="entry name" value="RNaseH_sf"/>
</dbReference>
<dbReference type="GO" id="GO:0003677">
    <property type="term" value="F:DNA binding"/>
    <property type="evidence" value="ECO:0007669"/>
    <property type="project" value="InterPro"/>
</dbReference>
<gene>
    <name evidence="5" type="ORF">Ctaglu_45410</name>
</gene>
<dbReference type="CDD" id="cd06127">
    <property type="entry name" value="DEDDh"/>
    <property type="match status" value="1"/>
</dbReference>
<evidence type="ECO:0000313" key="6">
    <source>
        <dbReference type="Proteomes" id="UP000287872"/>
    </source>
</evidence>
<organism evidence="5 6">
    <name type="scientific">Clostridium tagluense</name>
    <dbReference type="NCBI Taxonomy" id="360422"/>
    <lineage>
        <taxon>Bacteria</taxon>
        <taxon>Bacillati</taxon>
        <taxon>Bacillota</taxon>
        <taxon>Clostridia</taxon>
        <taxon>Eubacteriales</taxon>
        <taxon>Clostridiaceae</taxon>
        <taxon>Clostridium</taxon>
    </lineage>
</organism>
<evidence type="ECO:0000256" key="3">
    <source>
        <dbReference type="ARBA" id="ARBA00022839"/>
    </source>
</evidence>
<dbReference type="Proteomes" id="UP000287872">
    <property type="component" value="Unassembled WGS sequence"/>
</dbReference>
<dbReference type="NCBIfam" id="TIGR00573">
    <property type="entry name" value="dnaq"/>
    <property type="match status" value="1"/>
</dbReference>